<dbReference type="EMBL" id="VSWD01000011">
    <property type="protein sequence ID" value="KAK3088137.1"/>
    <property type="molecule type" value="Genomic_DNA"/>
</dbReference>
<reference evidence="3" key="1">
    <citation type="submission" date="2019-08" db="EMBL/GenBank/DDBJ databases">
        <title>The improved chromosome-level genome for the pearl oyster Pinctada fucata martensii using PacBio sequencing and Hi-C.</title>
        <authorList>
            <person name="Zheng Z."/>
        </authorList>
    </citation>
    <scope>NUCLEOTIDE SEQUENCE</scope>
    <source>
        <strain evidence="3">ZZ-2019</strain>
        <tissue evidence="3">Adductor muscle</tissue>
    </source>
</reference>
<sequence>MSSIQRRKRRANGGGRKDAPDVRLMKTMDSFVRSISAIDNRLTMKCSVCARPTSPLGNLRPLMKALEISCHGIPWLLGTFILLLSLHKPEHIEILMNLFIGLVCDLIIIAVLKVIVQRERPNINRQDMFATISIDNYSFPSGHTSRAVFLAFLFSEKVNLEGPLLGLICLWAVFVTMSRVMLGRHHFSDVLFGVFVGVVEFKLLSRYWLPQDVCMAILEPFFAHFHL</sequence>
<feature type="domain" description="Phosphatidic acid phosphatase type 2/haloperoxidase" evidence="2">
    <location>
        <begin position="93"/>
        <end position="205"/>
    </location>
</feature>
<keyword evidence="1" id="KW-0812">Transmembrane</keyword>
<evidence type="ECO:0000256" key="1">
    <source>
        <dbReference type="SAM" id="Phobius"/>
    </source>
</evidence>
<dbReference type="Gene3D" id="1.20.144.10">
    <property type="entry name" value="Phosphatidic acid phosphatase type 2/haloperoxidase"/>
    <property type="match status" value="1"/>
</dbReference>
<dbReference type="SMART" id="SM00014">
    <property type="entry name" value="acidPPc"/>
    <property type="match status" value="1"/>
</dbReference>
<feature type="transmembrane region" description="Helical" evidence="1">
    <location>
        <begin position="160"/>
        <end position="178"/>
    </location>
</feature>
<dbReference type="CDD" id="cd03391">
    <property type="entry name" value="PAP2_containing_2_like"/>
    <property type="match status" value="1"/>
</dbReference>
<keyword evidence="4" id="KW-1185">Reference proteome</keyword>
<accession>A0AA89BMD6</accession>
<evidence type="ECO:0000313" key="4">
    <source>
        <dbReference type="Proteomes" id="UP001186944"/>
    </source>
</evidence>
<dbReference type="GO" id="GO:0042392">
    <property type="term" value="F:sphingosine-1-phosphate phosphatase activity"/>
    <property type="evidence" value="ECO:0007669"/>
    <property type="project" value="TreeGrafter"/>
</dbReference>
<keyword evidence="1" id="KW-1133">Transmembrane helix</keyword>
<feature type="transmembrane region" description="Helical" evidence="1">
    <location>
        <begin position="98"/>
        <end position="116"/>
    </location>
</feature>
<evidence type="ECO:0000259" key="2">
    <source>
        <dbReference type="SMART" id="SM00014"/>
    </source>
</evidence>
<keyword evidence="1" id="KW-0472">Membrane</keyword>
<feature type="transmembrane region" description="Helical" evidence="1">
    <location>
        <begin position="68"/>
        <end position="86"/>
    </location>
</feature>
<dbReference type="SUPFAM" id="SSF48317">
    <property type="entry name" value="Acid phosphatase/Vanadium-dependent haloperoxidase"/>
    <property type="match status" value="1"/>
</dbReference>
<dbReference type="Proteomes" id="UP001186944">
    <property type="component" value="Unassembled WGS sequence"/>
</dbReference>
<dbReference type="AlphaFoldDB" id="A0AA89BMD6"/>
<comment type="caution">
    <text evidence="3">The sequence shown here is derived from an EMBL/GenBank/DDBJ whole genome shotgun (WGS) entry which is preliminary data.</text>
</comment>
<dbReference type="PANTHER" id="PTHR14969:SF13">
    <property type="entry name" value="AT30094P"/>
    <property type="match status" value="1"/>
</dbReference>
<evidence type="ECO:0000313" key="3">
    <source>
        <dbReference type="EMBL" id="KAK3088137.1"/>
    </source>
</evidence>
<protein>
    <recommendedName>
        <fullName evidence="2">Phosphatidic acid phosphatase type 2/haloperoxidase domain-containing protein</fullName>
    </recommendedName>
</protein>
<proteinExistence type="predicted"/>
<gene>
    <name evidence="3" type="ORF">FSP39_015225</name>
</gene>
<dbReference type="InterPro" id="IPR036938">
    <property type="entry name" value="PAP2/HPO_sf"/>
</dbReference>
<organism evidence="3 4">
    <name type="scientific">Pinctada imbricata</name>
    <name type="common">Atlantic pearl-oyster</name>
    <name type="synonym">Pinctada martensii</name>
    <dbReference type="NCBI Taxonomy" id="66713"/>
    <lineage>
        <taxon>Eukaryota</taxon>
        <taxon>Metazoa</taxon>
        <taxon>Spiralia</taxon>
        <taxon>Lophotrochozoa</taxon>
        <taxon>Mollusca</taxon>
        <taxon>Bivalvia</taxon>
        <taxon>Autobranchia</taxon>
        <taxon>Pteriomorphia</taxon>
        <taxon>Pterioida</taxon>
        <taxon>Pterioidea</taxon>
        <taxon>Pteriidae</taxon>
        <taxon>Pinctada</taxon>
    </lineage>
</organism>
<dbReference type="Pfam" id="PF01569">
    <property type="entry name" value="PAP2"/>
    <property type="match status" value="1"/>
</dbReference>
<dbReference type="PANTHER" id="PTHR14969">
    <property type="entry name" value="SPHINGOSINE-1-PHOSPHATE PHOSPHOHYDROLASE"/>
    <property type="match status" value="1"/>
</dbReference>
<name>A0AA89BMD6_PINIB</name>
<dbReference type="InterPro" id="IPR000326">
    <property type="entry name" value="PAP2/HPO"/>
</dbReference>